<comment type="cofactor">
    <cofactor evidence="14">
        <name>[4Fe-4S] cluster</name>
        <dbReference type="ChEBI" id="CHEBI:49883"/>
    </cofactor>
    <text evidence="14">Binds 1 [4Fe-4S] cluster. The cluster is coordinated with 3 cysteines and an exchangeable S-adenosyl-L-methionine.</text>
</comment>
<dbReference type="GO" id="GO:0002935">
    <property type="term" value="F:tRNA (adenine(37)-C2)-methyltransferase activity"/>
    <property type="evidence" value="ECO:0007669"/>
    <property type="project" value="UniProtKB-UniRule"/>
</dbReference>
<dbReference type="SFLD" id="SFLDF00275">
    <property type="entry name" value="adenosine_C2_methyltransferase"/>
    <property type="match status" value="1"/>
</dbReference>
<dbReference type="PIRSF" id="PIRSF006004">
    <property type="entry name" value="CHP00048"/>
    <property type="match status" value="1"/>
</dbReference>
<evidence type="ECO:0000256" key="10">
    <source>
        <dbReference type="ARBA" id="ARBA00022723"/>
    </source>
</evidence>
<dbReference type="HOGENOM" id="CLU_029101_2_0_6"/>
<comment type="catalytic activity">
    <reaction evidence="14">
        <text>adenosine(2503) in 23S rRNA + 2 reduced [2Fe-2S]-[ferredoxin] + 2 S-adenosyl-L-methionine = 2-methyladenosine(2503) in 23S rRNA + 5'-deoxyadenosine + L-methionine + 2 oxidized [2Fe-2S]-[ferredoxin] + S-adenosyl-L-homocysteine</text>
        <dbReference type="Rhea" id="RHEA:42916"/>
        <dbReference type="Rhea" id="RHEA-COMP:10000"/>
        <dbReference type="Rhea" id="RHEA-COMP:10001"/>
        <dbReference type="Rhea" id="RHEA-COMP:10152"/>
        <dbReference type="Rhea" id="RHEA-COMP:10282"/>
        <dbReference type="ChEBI" id="CHEBI:17319"/>
        <dbReference type="ChEBI" id="CHEBI:33737"/>
        <dbReference type="ChEBI" id="CHEBI:33738"/>
        <dbReference type="ChEBI" id="CHEBI:57844"/>
        <dbReference type="ChEBI" id="CHEBI:57856"/>
        <dbReference type="ChEBI" id="CHEBI:59789"/>
        <dbReference type="ChEBI" id="CHEBI:74411"/>
        <dbReference type="ChEBI" id="CHEBI:74497"/>
        <dbReference type="EC" id="2.1.1.192"/>
    </reaction>
</comment>
<evidence type="ECO:0000256" key="1">
    <source>
        <dbReference type="ARBA" id="ARBA00004496"/>
    </source>
</evidence>
<dbReference type="GO" id="GO:0046872">
    <property type="term" value="F:metal ion binding"/>
    <property type="evidence" value="ECO:0007669"/>
    <property type="project" value="UniProtKB-KW"/>
</dbReference>
<feature type="active site" description="Proton acceptor" evidence="14">
    <location>
        <position position="106"/>
    </location>
</feature>
<organism evidence="16 17">
    <name type="scientific">Nitrococcus mobilis Nb-231</name>
    <dbReference type="NCBI Taxonomy" id="314278"/>
    <lineage>
        <taxon>Bacteria</taxon>
        <taxon>Pseudomonadati</taxon>
        <taxon>Pseudomonadota</taxon>
        <taxon>Gammaproteobacteria</taxon>
        <taxon>Chromatiales</taxon>
        <taxon>Ectothiorhodospiraceae</taxon>
        <taxon>Nitrococcus</taxon>
    </lineage>
</organism>
<feature type="binding site" evidence="14">
    <location>
        <begin position="178"/>
        <end position="179"/>
    </location>
    <ligand>
        <name>S-adenosyl-L-methionine</name>
        <dbReference type="ChEBI" id="CHEBI:59789"/>
    </ligand>
</feature>
<evidence type="ECO:0000256" key="8">
    <source>
        <dbReference type="ARBA" id="ARBA00022691"/>
    </source>
</evidence>
<reference evidence="16 17" key="1">
    <citation type="submission" date="2006-02" db="EMBL/GenBank/DDBJ databases">
        <authorList>
            <person name="Waterbury J."/>
            <person name="Ferriera S."/>
            <person name="Johnson J."/>
            <person name="Kravitz S."/>
            <person name="Halpern A."/>
            <person name="Remington K."/>
            <person name="Beeson K."/>
            <person name="Tran B."/>
            <person name="Rogers Y.-H."/>
            <person name="Friedman R."/>
            <person name="Venter J.C."/>
        </authorList>
    </citation>
    <scope>NUCLEOTIDE SEQUENCE [LARGE SCALE GENOMIC DNA]</scope>
    <source>
        <strain evidence="16 17">Nb-231</strain>
    </source>
</reference>
<comment type="miscellaneous">
    <text evidence="14">Reaction proceeds by a ping-pong mechanism involving intermediate methylation of a conserved cysteine residue.</text>
</comment>
<evidence type="ECO:0000313" key="16">
    <source>
        <dbReference type="EMBL" id="EAR21195.1"/>
    </source>
</evidence>
<dbReference type="EMBL" id="AAOF01000011">
    <property type="protein sequence ID" value="EAR21195.1"/>
    <property type="molecule type" value="Genomic_DNA"/>
</dbReference>
<dbReference type="NCBIfam" id="TIGR00048">
    <property type="entry name" value="rRNA_mod_RlmN"/>
    <property type="match status" value="1"/>
</dbReference>
<gene>
    <name evidence="14" type="primary">rlmN</name>
    <name evidence="16" type="ORF">NB231_00700</name>
</gene>
<evidence type="ECO:0000259" key="15">
    <source>
        <dbReference type="PROSITE" id="PS51918"/>
    </source>
</evidence>
<evidence type="ECO:0000256" key="2">
    <source>
        <dbReference type="ARBA" id="ARBA00007544"/>
    </source>
</evidence>
<dbReference type="GO" id="GO:0030488">
    <property type="term" value="P:tRNA methylation"/>
    <property type="evidence" value="ECO:0007669"/>
    <property type="project" value="UniProtKB-UniRule"/>
</dbReference>
<dbReference type="InterPro" id="IPR007197">
    <property type="entry name" value="rSAM"/>
</dbReference>
<dbReference type="Proteomes" id="UP000003374">
    <property type="component" value="Unassembled WGS sequence"/>
</dbReference>
<dbReference type="GO" id="GO:0019843">
    <property type="term" value="F:rRNA binding"/>
    <property type="evidence" value="ECO:0007669"/>
    <property type="project" value="UniProtKB-UniRule"/>
</dbReference>
<dbReference type="SUPFAM" id="SSF102114">
    <property type="entry name" value="Radical SAM enzymes"/>
    <property type="match status" value="1"/>
</dbReference>
<keyword evidence="5 14" id="KW-0698">rRNA processing</keyword>
<evidence type="ECO:0000256" key="4">
    <source>
        <dbReference type="ARBA" id="ARBA00022490"/>
    </source>
</evidence>
<dbReference type="CDD" id="cd01335">
    <property type="entry name" value="Radical_SAM"/>
    <property type="match status" value="1"/>
</dbReference>
<comment type="function">
    <text evidence="14">Specifically methylates position 2 of adenine 2503 in 23S rRNA and position 2 of adenine 37 in tRNAs. m2A2503 modification seems to play a crucial role in the proofreading step occurring at the peptidyl transferase center and thus would serve to optimize ribosomal fidelity.</text>
</comment>
<keyword evidence="11 14" id="KW-0408">Iron</keyword>
<dbReference type="PANTHER" id="PTHR30544:SF5">
    <property type="entry name" value="RADICAL SAM CORE DOMAIN-CONTAINING PROTEIN"/>
    <property type="match status" value="1"/>
</dbReference>
<accession>A4BSV1</accession>
<evidence type="ECO:0000256" key="12">
    <source>
        <dbReference type="ARBA" id="ARBA00023014"/>
    </source>
</evidence>
<evidence type="ECO:0000313" key="17">
    <source>
        <dbReference type="Proteomes" id="UP000003374"/>
    </source>
</evidence>
<feature type="binding site" evidence="14">
    <location>
        <position position="309"/>
    </location>
    <ligand>
        <name>S-adenosyl-L-methionine</name>
        <dbReference type="ChEBI" id="CHEBI:59789"/>
    </ligand>
</feature>
<keyword evidence="12 14" id="KW-0411">Iron-sulfur</keyword>
<name>A4BSV1_9GAMM</name>
<keyword evidence="4 14" id="KW-0963">Cytoplasm</keyword>
<dbReference type="STRING" id="314278.NB231_00700"/>
<dbReference type="Pfam" id="PF04055">
    <property type="entry name" value="Radical_SAM"/>
    <property type="match status" value="1"/>
</dbReference>
<comment type="caution">
    <text evidence="14">Lacks conserved residue(s) required for the propagation of feature annotation.</text>
</comment>
<dbReference type="HAMAP" id="MF_01849">
    <property type="entry name" value="RNA_methyltr_RlmN"/>
    <property type="match status" value="1"/>
</dbReference>
<evidence type="ECO:0000256" key="7">
    <source>
        <dbReference type="ARBA" id="ARBA00022679"/>
    </source>
</evidence>
<dbReference type="Pfam" id="PF21016">
    <property type="entry name" value="RlmN_N"/>
    <property type="match status" value="1"/>
</dbReference>
<dbReference type="InterPro" id="IPR027492">
    <property type="entry name" value="RNA_MTrfase_RlmN"/>
</dbReference>
<dbReference type="InterPro" id="IPR004383">
    <property type="entry name" value="rRNA_lsu_MTrfase_RlmN/Cfr"/>
</dbReference>
<dbReference type="AlphaFoldDB" id="A4BSV1"/>
<comment type="catalytic activity">
    <reaction evidence="14">
        <text>adenosine(37) in tRNA + 2 reduced [2Fe-2S]-[ferredoxin] + 2 S-adenosyl-L-methionine = 2-methyladenosine(37) in tRNA + 5'-deoxyadenosine + L-methionine + 2 oxidized [2Fe-2S]-[ferredoxin] + S-adenosyl-L-homocysteine</text>
        <dbReference type="Rhea" id="RHEA:43332"/>
        <dbReference type="Rhea" id="RHEA-COMP:10000"/>
        <dbReference type="Rhea" id="RHEA-COMP:10001"/>
        <dbReference type="Rhea" id="RHEA-COMP:10162"/>
        <dbReference type="Rhea" id="RHEA-COMP:10485"/>
        <dbReference type="ChEBI" id="CHEBI:17319"/>
        <dbReference type="ChEBI" id="CHEBI:33737"/>
        <dbReference type="ChEBI" id="CHEBI:33738"/>
        <dbReference type="ChEBI" id="CHEBI:57844"/>
        <dbReference type="ChEBI" id="CHEBI:57856"/>
        <dbReference type="ChEBI" id="CHEBI:59789"/>
        <dbReference type="ChEBI" id="CHEBI:74411"/>
        <dbReference type="ChEBI" id="CHEBI:74497"/>
        <dbReference type="EC" id="2.1.1.192"/>
    </reaction>
</comment>
<keyword evidence="8 14" id="KW-0949">S-adenosyl-L-methionine</keyword>
<sequence>MRSFRVIKTAEREAPGKANLLNFDRQALQEWLAQLGEPPFRAVQLIKWIHQRRVFDFDRMTDLGKPLRARLAEIAEIRLPSAVFDRTSADGVRKWLLTLDGDNAIETVFIPEPGRGTLCVSSQLGCPLACTFCSTGQQGFNRNLTAAEIVGQLLFVTQALAADGVAGRVTNVVFMGMGEPLANFASVLKASNLMVDEHAYNLSRRRVTLSTSGIVPALYRLAEVSRISLAVSLHAPDDALRDELVPINRKYPIAELLAACRNYVECTPHHRITWEYVMLDAVNDTDGHAQALARLLKGVPSKINLIPFNAFPGAPYRSSPPQRVARFTEILQRAGYITTVRKTRGDDIDGACGQLVGQVRDRMRRLRARPPHLPMVRA</sequence>
<dbReference type="eggNOG" id="COG0820">
    <property type="taxonomic scope" value="Bacteria"/>
</dbReference>
<evidence type="ECO:0000256" key="13">
    <source>
        <dbReference type="ARBA" id="ARBA00023157"/>
    </source>
</evidence>
<dbReference type="EC" id="2.1.1.192" evidence="14"/>
<dbReference type="SFLD" id="SFLDG01062">
    <property type="entry name" value="methyltransferase_(Class_A)"/>
    <property type="match status" value="1"/>
</dbReference>
<dbReference type="PANTHER" id="PTHR30544">
    <property type="entry name" value="23S RRNA METHYLTRANSFERASE"/>
    <property type="match status" value="1"/>
</dbReference>
<dbReference type="PROSITE" id="PS51918">
    <property type="entry name" value="RADICAL_SAM"/>
    <property type="match status" value="1"/>
</dbReference>
<feature type="active site" description="S-methylcysteine intermediate" evidence="14">
    <location>
        <position position="352"/>
    </location>
</feature>
<protein>
    <recommendedName>
        <fullName evidence="14">Dual-specificity RNA methyltransferase RlmN</fullName>
        <ecNumber evidence="14">2.1.1.192</ecNumber>
    </recommendedName>
    <alternativeName>
        <fullName evidence="14">23S rRNA (adenine(2503)-C(2))-methyltransferase</fullName>
    </alternativeName>
    <alternativeName>
        <fullName evidence="14">23S rRNA m2A2503 methyltransferase</fullName>
    </alternativeName>
    <alternativeName>
        <fullName evidence="14">Ribosomal RNA large subunit methyltransferase N</fullName>
    </alternativeName>
    <alternativeName>
        <fullName evidence="14">tRNA (adenine(37)-C(2))-methyltransferase</fullName>
    </alternativeName>
    <alternativeName>
        <fullName evidence="14">tRNA m2A37 methyltransferase</fullName>
    </alternativeName>
</protein>
<comment type="similarity">
    <text evidence="2 14">Belongs to the radical SAM superfamily. RlmN family.</text>
</comment>
<keyword evidence="9 14" id="KW-0819">tRNA processing</keyword>
<proteinExistence type="inferred from homology"/>
<feature type="binding site" evidence="14">
    <location>
        <position position="210"/>
    </location>
    <ligand>
        <name>S-adenosyl-L-methionine</name>
        <dbReference type="ChEBI" id="CHEBI:59789"/>
    </ligand>
</feature>
<feature type="binding site" evidence="14">
    <location>
        <position position="130"/>
    </location>
    <ligand>
        <name>[4Fe-4S] cluster</name>
        <dbReference type="ChEBI" id="CHEBI:49883"/>
        <note>4Fe-4S-S-AdoMet</note>
    </ligand>
</feature>
<evidence type="ECO:0000256" key="11">
    <source>
        <dbReference type="ARBA" id="ARBA00023004"/>
    </source>
</evidence>
<feature type="binding site" evidence="14">
    <location>
        <position position="126"/>
    </location>
    <ligand>
        <name>[4Fe-4S] cluster</name>
        <dbReference type="ChEBI" id="CHEBI:49883"/>
        <note>4Fe-4S-S-AdoMet</note>
    </ligand>
</feature>
<dbReference type="GO" id="GO:0070040">
    <property type="term" value="F:rRNA (adenine(2503)-C2-)-methyltransferase activity"/>
    <property type="evidence" value="ECO:0007669"/>
    <property type="project" value="UniProtKB-UniRule"/>
</dbReference>
<evidence type="ECO:0000256" key="6">
    <source>
        <dbReference type="ARBA" id="ARBA00022603"/>
    </source>
</evidence>
<dbReference type="FunFam" id="3.20.20.70:FF:000008">
    <property type="entry name" value="Dual-specificity RNA methyltransferase RlmN"/>
    <property type="match status" value="1"/>
</dbReference>
<evidence type="ECO:0000256" key="3">
    <source>
        <dbReference type="ARBA" id="ARBA00022485"/>
    </source>
</evidence>
<dbReference type="InterPro" id="IPR006638">
    <property type="entry name" value="Elp3/MiaA/NifB-like_rSAM"/>
</dbReference>
<dbReference type="GO" id="GO:0005737">
    <property type="term" value="C:cytoplasm"/>
    <property type="evidence" value="ECO:0007669"/>
    <property type="project" value="UniProtKB-SubCell"/>
</dbReference>
<keyword evidence="7 14" id="KW-0808">Transferase</keyword>
<dbReference type="OrthoDB" id="9793973at2"/>
<dbReference type="FunFam" id="1.10.150.530:FF:000003">
    <property type="entry name" value="Dual-specificity RNA methyltransferase RlmN"/>
    <property type="match status" value="1"/>
</dbReference>
<comment type="caution">
    <text evidence="16">The sequence shown here is derived from an EMBL/GenBank/DDBJ whole genome shotgun (WGS) entry which is preliminary data.</text>
</comment>
<feature type="binding site" evidence="14">
    <location>
        <position position="133"/>
    </location>
    <ligand>
        <name>[4Fe-4S] cluster</name>
        <dbReference type="ChEBI" id="CHEBI:49883"/>
        <note>4Fe-4S-S-AdoMet</note>
    </ligand>
</feature>
<dbReference type="SFLD" id="SFLDS00029">
    <property type="entry name" value="Radical_SAM"/>
    <property type="match status" value="1"/>
</dbReference>
<dbReference type="GO" id="GO:0051539">
    <property type="term" value="F:4 iron, 4 sulfur cluster binding"/>
    <property type="evidence" value="ECO:0007669"/>
    <property type="project" value="UniProtKB-UniRule"/>
</dbReference>
<evidence type="ECO:0000256" key="14">
    <source>
        <dbReference type="HAMAP-Rule" id="MF_01849"/>
    </source>
</evidence>
<dbReference type="GO" id="GO:0070475">
    <property type="term" value="P:rRNA base methylation"/>
    <property type="evidence" value="ECO:0007669"/>
    <property type="project" value="UniProtKB-UniRule"/>
</dbReference>
<evidence type="ECO:0000256" key="9">
    <source>
        <dbReference type="ARBA" id="ARBA00022694"/>
    </source>
</evidence>
<feature type="binding site" evidence="14">
    <location>
        <begin position="232"/>
        <end position="234"/>
    </location>
    <ligand>
        <name>S-adenosyl-L-methionine</name>
        <dbReference type="ChEBI" id="CHEBI:59789"/>
    </ligand>
</feature>
<dbReference type="InterPro" id="IPR048641">
    <property type="entry name" value="RlmN_N"/>
</dbReference>
<comment type="subcellular location">
    <subcellularLocation>
        <location evidence="1 14">Cytoplasm</location>
    </subcellularLocation>
</comment>
<dbReference type="InterPro" id="IPR013785">
    <property type="entry name" value="Aldolase_TIM"/>
</dbReference>
<dbReference type="Gene3D" id="1.10.150.530">
    <property type="match status" value="1"/>
</dbReference>
<dbReference type="RefSeq" id="WP_004998817.1">
    <property type="nucleotide sequence ID" value="NZ_CH672427.1"/>
</dbReference>
<dbReference type="SMART" id="SM00729">
    <property type="entry name" value="Elp3"/>
    <property type="match status" value="1"/>
</dbReference>
<keyword evidence="6 14" id="KW-0489">Methyltransferase</keyword>
<dbReference type="InterPro" id="IPR058240">
    <property type="entry name" value="rSAM_sf"/>
</dbReference>
<dbReference type="InterPro" id="IPR040072">
    <property type="entry name" value="Methyltransferase_A"/>
</dbReference>
<dbReference type="GO" id="GO:0000049">
    <property type="term" value="F:tRNA binding"/>
    <property type="evidence" value="ECO:0007669"/>
    <property type="project" value="UniProtKB-UniRule"/>
</dbReference>
<keyword evidence="3 14" id="KW-0004">4Fe-4S</keyword>
<feature type="domain" description="Radical SAM core" evidence="15">
    <location>
        <begin position="112"/>
        <end position="347"/>
    </location>
</feature>
<dbReference type="Gene3D" id="3.20.20.70">
    <property type="entry name" value="Aldolase class I"/>
    <property type="match status" value="1"/>
</dbReference>
<keyword evidence="10 14" id="KW-0479">Metal-binding</keyword>
<keyword evidence="17" id="KW-1185">Reference proteome</keyword>
<keyword evidence="13 14" id="KW-1015">Disulfide bond</keyword>
<evidence type="ECO:0000256" key="5">
    <source>
        <dbReference type="ARBA" id="ARBA00022552"/>
    </source>
</evidence>